<comment type="caution">
    <text evidence="5">The sequence shown here is derived from an EMBL/GenBank/DDBJ whole genome shotgun (WGS) entry which is preliminary data.</text>
</comment>
<dbReference type="InterPro" id="IPR000055">
    <property type="entry name" value="Restrct_endonuc_typeI_TRD"/>
</dbReference>
<gene>
    <name evidence="5" type="ORF">SAMN05444364_11927</name>
</gene>
<dbReference type="CDD" id="cd17266">
    <property type="entry name" value="RMtype1_S_Sau1132ORF3780P-TRD2-CR2_like"/>
    <property type="match status" value="2"/>
</dbReference>
<dbReference type="SUPFAM" id="SSF116734">
    <property type="entry name" value="DNA methylase specificity domain"/>
    <property type="match status" value="2"/>
</dbReference>
<dbReference type="InterPro" id="IPR044946">
    <property type="entry name" value="Restrct_endonuc_typeI_TRD_sf"/>
</dbReference>
<organism evidence="5 6">
    <name type="scientific">Prevotella scopos JCM 17725</name>
    <dbReference type="NCBI Taxonomy" id="1236518"/>
    <lineage>
        <taxon>Bacteria</taxon>
        <taxon>Pseudomonadati</taxon>
        <taxon>Bacteroidota</taxon>
        <taxon>Bacteroidia</taxon>
        <taxon>Bacteroidales</taxon>
        <taxon>Prevotellaceae</taxon>
        <taxon>Prevotella</taxon>
    </lineage>
</organism>
<accession>A0AAX2F555</accession>
<dbReference type="EMBL" id="FQWA01000019">
    <property type="protein sequence ID" value="SHF93733.1"/>
    <property type="molecule type" value="Genomic_DNA"/>
</dbReference>
<dbReference type="PANTHER" id="PTHR30408">
    <property type="entry name" value="TYPE-1 RESTRICTION ENZYME ECOKI SPECIFICITY PROTEIN"/>
    <property type="match status" value="1"/>
</dbReference>
<dbReference type="GO" id="GO:0009307">
    <property type="term" value="P:DNA restriction-modification system"/>
    <property type="evidence" value="ECO:0007669"/>
    <property type="project" value="UniProtKB-KW"/>
</dbReference>
<proteinExistence type="inferred from homology"/>
<dbReference type="AlphaFoldDB" id="A0AAX2F555"/>
<keyword evidence="6" id="KW-1185">Reference proteome</keyword>
<evidence type="ECO:0000313" key="6">
    <source>
        <dbReference type="Proteomes" id="UP000184105"/>
    </source>
</evidence>
<reference evidence="5 6" key="1">
    <citation type="submission" date="2016-11" db="EMBL/GenBank/DDBJ databases">
        <authorList>
            <person name="Varghese N."/>
            <person name="Submissions S."/>
        </authorList>
    </citation>
    <scope>NUCLEOTIDE SEQUENCE [LARGE SCALE GENOMIC DNA]</scope>
    <source>
        <strain evidence="5 6">DSM 22613</strain>
    </source>
</reference>
<dbReference type="GO" id="GO:0003677">
    <property type="term" value="F:DNA binding"/>
    <property type="evidence" value="ECO:0007669"/>
    <property type="project" value="UniProtKB-KW"/>
</dbReference>
<keyword evidence="3" id="KW-0238">DNA-binding</keyword>
<keyword evidence="2" id="KW-0680">Restriction system</keyword>
<feature type="domain" description="Type I restriction modification DNA specificity" evidence="4">
    <location>
        <begin position="3"/>
        <end position="155"/>
    </location>
</feature>
<evidence type="ECO:0000259" key="4">
    <source>
        <dbReference type="Pfam" id="PF01420"/>
    </source>
</evidence>
<evidence type="ECO:0000256" key="2">
    <source>
        <dbReference type="ARBA" id="ARBA00022747"/>
    </source>
</evidence>
<dbReference type="InterPro" id="IPR052021">
    <property type="entry name" value="Type-I_RS_S_subunit"/>
</dbReference>
<evidence type="ECO:0000256" key="3">
    <source>
        <dbReference type="ARBA" id="ARBA00023125"/>
    </source>
</evidence>
<dbReference type="RefSeq" id="WP_052349114.1">
    <property type="nucleotide sequence ID" value="NZ_BAKP01000012.1"/>
</dbReference>
<evidence type="ECO:0000313" key="5">
    <source>
        <dbReference type="EMBL" id="SHF93733.1"/>
    </source>
</evidence>
<sequence length="345" mass="39061">MREGWEYKKLGEVCDIYQPKTISNEMLVKGGKLPIYGANGTIGFYNSYNHIESEILLTCRGATCGTINVSQPYSWINGNAMVIHRKSDNLDFKFLYYMMLALDYSFVINGAAQPQITRARLAPIKVAIPPKSTQLSIVSELDKLNELIRIKKEQLKDYDALAQSIFYEMFGDPVDNEKGWEVKKFGELFKLKSGDALSSKDFKAGIYPVYGGNGISGYHNSFNMNGSYIIIGRVGVYCGNVRKVEGKFWLTDNAFKLIYHENEQVSVFILYLLYMLDLHKYANAAAQPVISNLTLKSVNIPLPPLPLQHTFAHKIEQIELQKAAVQKTITDLETLLASRMQYWFG</sequence>
<name>A0AAX2F555_9BACT</name>
<dbReference type="PANTHER" id="PTHR30408:SF12">
    <property type="entry name" value="TYPE I RESTRICTION ENZYME MJAVIII SPECIFICITY SUBUNIT"/>
    <property type="match status" value="1"/>
</dbReference>
<comment type="similarity">
    <text evidence="1">Belongs to the type-I restriction system S methylase family.</text>
</comment>
<dbReference type="Proteomes" id="UP000184105">
    <property type="component" value="Unassembled WGS sequence"/>
</dbReference>
<dbReference type="Gene3D" id="3.90.220.20">
    <property type="entry name" value="DNA methylase specificity domains"/>
    <property type="match status" value="2"/>
</dbReference>
<protein>
    <submittedName>
        <fullName evidence="5">Type I restriction enzyme, S subunit</fullName>
    </submittedName>
</protein>
<evidence type="ECO:0000256" key="1">
    <source>
        <dbReference type="ARBA" id="ARBA00010923"/>
    </source>
</evidence>
<dbReference type="Pfam" id="PF01420">
    <property type="entry name" value="Methylase_S"/>
    <property type="match status" value="2"/>
</dbReference>
<feature type="domain" description="Type I restriction modification DNA specificity" evidence="4">
    <location>
        <begin position="178"/>
        <end position="329"/>
    </location>
</feature>